<comment type="caution">
    <text evidence="2">The sequence shown here is derived from an EMBL/GenBank/DDBJ whole genome shotgun (WGS) entry which is preliminary data.</text>
</comment>
<dbReference type="Proteomes" id="UP000238218">
    <property type="component" value="Unassembled WGS sequence"/>
</dbReference>
<dbReference type="CDD" id="cd06661">
    <property type="entry name" value="GGCT_like"/>
    <property type="match status" value="1"/>
</dbReference>
<proteinExistence type="predicted"/>
<dbReference type="PANTHER" id="PTHR12935:SF0">
    <property type="entry name" value="GAMMA-GLUTAMYLCYCLOTRANSFERASE"/>
    <property type="match status" value="1"/>
</dbReference>
<name>A0ABX5F7M8_9CHRO</name>
<protein>
    <submittedName>
        <fullName evidence="2">Gamma-glutamylcyclotransferase</fullName>
    </submittedName>
</protein>
<accession>A0ABX5F7M8</accession>
<evidence type="ECO:0000313" key="3">
    <source>
        <dbReference type="Proteomes" id="UP000238218"/>
    </source>
</evidence>
<reference evidence="2 3" key="2">
    <citation type="submission" date="2018-03" db="EMBL/GenBank/DDBJ databases">
        <title>The ancient ancestry and fast evolution of plastids.</title>
        <authorList>
            <person name="Moore K.R."/>
            <person name="Magnabosco C."/>
            <person name="Momper L."/>
            <person name="Gold D.A."/>
            <person name="Bosak T."/>
            <person name="Fournier G.P."/>
        </authorList>
    </citation>
    <scope>NUCLEOTIDE SEQUENCE [LARGE SCALE GENOMIC DNA]</scope>
    <source>
        <strain evidence="2 3">CCALA 015</strain>
    </source>
</reference>
<gene>
    <name evidence="2" type="ORF">C7B81_08820</name>
</gene>
<dbReference type="Pfam" id="PF13772">
    <property type="entry name" value="AIG2_2"/>
    <property type="match status" value="1"/>
</dbReference>
<sequence>MEHCLNFAYGSNMLTARLRQRVPSARALGLAVLPGHELKWHKVANDGSGKCDIVTAADSSRLVYGVVYEIPLAEKHRLDRAEGLGLGYEEQTKTVDLAGQLVAVQAYVATRIDPDILPYAWYQALVVAGAMEHNVPSAYIDGLRRVPVIHDADQQRHAEQMALAAEA</sequence>
<dbReference type="InterPro" id="IPR017939">
    <property type="entry name" value="G-Glutamylcylcotransferase"/>
</dbReference>
<dbReference type="SUPFAM" id="SSF110857">
    <property type="entry name" value="Gamma-glutamyl cyclotransferase-like"/>
    <property type="match status" value="1"/>
</dbReference>
<dbReference type="EMBL" id="PVWP01000005">
    <property type="protein sequence ID" value="PSB37602.1"/>
    <property type="molecule type" value="Genomic_DNA"/>
</dbReference>
<dbReference type="RefSeq" id="WP_106220913.1">
    <property type="nucleotide sequence ID" value="NZ_PVWP01000005.1"/>
</dbReference>
<keyword evidence="1" id="KW-0456">Lyase</keyword>
<evidence type="ECO:0000256" key="1">
    <source>
        <dbReference type="ARBA" id="ARBA00023239"/>
    </source>
</evidence>
<dbReference type="InterPro" id="IPR036568">
    <property type="entry name" value="GGCT-like_sf"/>
</dbReference>
<keyword evidence="3" id="KW-1185">Reference proteome</keyword>
<dbReference type="InterPro" id="IPR013024">
    <property type="entry name" value="GGCT-like"/>
</dbReference>
<dbReference type="PANTHER" id="PTHR12935">
    <property type="entry name" value="GAMMA-GLUTAMYLCYCLOTRANSFERASE"/>
    <property type="match status" value="1"/>
</dbReference>
<organism evidence="2 3">
    <name type="scientific">Aphanothece cf. minutissima CCALA 015</name>
    <dbReference type="NCBI Taxonomy" id="2107695"/>
    <lineage>
        <taxon>Bacteria</taxon>
        <taxon>Bacillati</taxon>
        <taxon>Cyanobacteriota</taxon>
        <taxon>Cyanophyceae</taxon>
        <taxon>Oscillatoriophycideae</taxon>
        <taxon>Chroococcales</taxon>
        <taxon>Aphanothecaceae</taxon>
        <taxon>Aphanothece</taxon>
    </lineage>
</organism>
<reference evidence="2 3" key="1">
    <citation type="submission" date="2018-02" db="EMBL/GenBank/DDBJ databases">
        <authorList>
            <person name="Moore K."/>
            <person name="Momper L."/>
        </authorList>
    </citation>
    <scope>NUCLEOTIDE SEQUENCE [LARGE SCALE GENOMIC DNA]</scope>
    <source>
        <strain evidence="2 3">CCALA 015</strain>
    </source>
</reference>
<dbReference type="Gene3D" id="3.10.490.10">
    <property type="entry name" value="Gamma-glutamyl cyclotransferase-like"/>
    <property type="match status" value="1"/>
</dbReference>
<evidence type="ECO:0000313" key="2">
    <source>
        <dbReference type="EMBL" id="PSB37602.1"/>
    </source>
</evidence>